<dbReference type="EMBL" id="JBJURJ010000010">
    <property type="protein sequence ID" value="MFM9329863.1"/>
    <property type="molecule type" value="Genomic_DNA"/>
</dbReference>
<gene>
    <name evidence="1" type="ORF">ACI1P1_16330</name>
</gene>
<dbReference type="Proteomes" id="UP001631969">
    <property type="component" value="Unassembled WGS sequence"/>
</dbReference>
<accession>A0ACC7NYL4</accession>
<name>A0ACC7NYL4_9BACL</name>
<sequence length="378" mass="39395">MPLLCITGKQIKLMCRNRAALLALIAAPLLLAYLFSYSAAEPRASLYTAGLDGSSLSKILLAHLEQDKTVKVVPAAEKLIRSRIADGELAAGLVIDPGYGGLAARGNTGQPAAAKPPLRLLVGQADSSIAVLEAAITKAEAAVAAGTLPAASASGHTSDAAEKTAAGKLALPRLNGFMAMFLWAAAFLAFRSLIDERENRTAERLLASPLPYWQHMLSKIGAGLGFGLLMIGLVWGGGRGLLHIGIGGGAAAELPLWAAYWWALSGISLVLALLARSHRSFTVFGSIATALAGILGGAFFSIEKASAPGWIYGLSRLVPGTWLTRSLQALNGGSSSLQSQWPTLLLLAGLGTLCMFAALLVASRNMRLGFRAQERSLS</sequence>
<reference evidence="1" key="1">
    <citation type="submission" date="2024-12" db="EMBL/GenBank/DDBJ databases">
        <authorList>
            <person name="Wu N."/>
        </authorList>
    </citation>
    <scope>NUCLEOTIDE SEQUENCE</scope>
    <source>
        <strain evidence="1">P15</strain>
    </source>
</reference>
<comment type="caution">
    <text evidence="1">The sequence shown here is derived from an EMBL/GenBank/DDBJ whole genome shotgun (WGS) entry which is preliminary data.</text>
</comment>
<evidence type="ECO:0000313" key="2">
    <source>
        <dbReference type="Proteomes" id="UP001631969"/>
    </source>
</evidence>
<evidence type="ECO:0000313" key="1">
    <source>
        <dbReference type="EMBL" id="MFM9329863.1"/>
    </source>
</evidence>
<protein>
    <submittedName>
        <fullName evidence="1">ABC transporter permease</fullName>
    </submittedName>
</protein>
<proteinExistence type="predicted"/>
<organism evidence="1 2">
    <name type="scientific">Paenibacillus mesotrionivorans</name>
    <dbReference type="NCBI Taxonomy" id="3160968"/>
    <lineage>
        <taxon>Bacteria</taxon>
        <taxon>Bacillati</taxon>
        <taxon>Bacillota</taxon>
        <taxon>Bacilli</taxon>
        <taxon>Bacillales</taxon>
        <taxon>Paenibacillaceae</taxon>
        <taxon>Paenibacillus</taxon>
    </lineage>
</organism>
<keyword evidence="2" id="KW-1185">Reference proteome</keyword>